<proteinExistence type="predicted"/>
<reference evidence="1" key="1">
    <citation type="journal article" date="2015" name="Nature">
        <title>Complex archaea that bridge the gap between prokaryotes and eukaryotes.</title>
        <authorList>
            <person name="Spang A."/>
            <person name="Saw J.H."/>
            <person name="Jorgensen S.L."/>
            <person name="Zaremba-Niedzwiedzka K."/>
            <person name="Martijn J."/>
            <person name="Lind A.E."/>
            <person name="van Eijk R."/>
            <person name="Schleper C."/>
            <person name="Guy L."/>
            <person name="Ettema T.J."/>
        </authorList>
    </citation>
    <scope>NUCLEOTIDE SEQUENCE</scope>
</reference>
<accession>A0A0F9F229</accession>
<dbReference type="EMBL" id="LAZR01022865">
    <property type="protein sequence ID" value="KKL80394.1"/>
    <property type="molecule type" value="Genomic_DNA"/>
</dbReference>
<protein>
    <submittedName>
        <fullName evidence="1">Uncharacterized protein</fullName>
    </submittedName>
</protein>
<dbReference type="AlphaFoldDB" id="A0A0F9F229"/>
<comment type="caution">
    <text evidence="1">The sequence shown here is derived from an EMBL/GenBank/DDBJ whole genome shotgun (WGS) entry which is preliminary data.</text>
</comment>
<gene>
    <name evidence="1" type="ORF">LCGC14_2005140</name>
</gene>
<evidence type="ECO:0000313" key="1">
    <source>
        <dbReference type="EMBL" id="KKL80394.1"/>
    </source>
</evidence>
<organism evidence="1">
    <name type="scientific">marine sediment metagenome</name>
    <dbReference type="NCBI Taxonomy" id="412755"/>
    <lineage>
        <taxon>unclassified sequences</taxon>
        <taxon>metagenomes</taxon>
        <taxon>ecological metagenomes</taxon>
    </lineage>
</organism>
<sequence length="59" mass="6675">MTGYKRKGIALEICPKCSNNLIELEVVIGSHEAEEWSEDISIVKKCLICEPEIKKDIIN</sequence>
<name>A0A0F9F229_9ZZZZ</name>